<keyword evidence="5" id="KW-0460">Magnesium</keyword>
<evidence type="ECO:0000256" key="1">
    <source>
        <dbReference type="ARBA" id="ARBA00001946"/>
    </source>
</evidence>
<reference evidence="7 8" key="1">
    <citation type="journal article" date="2010" name="Stand. Genomic Sci.">
        <title>Complete genome sequence of Ignisphaera aggregans type strain (AQ1.S1).</title>
        <authorList>
            <person name="Goker M."/>
            <person name="Held B."/>
            <person name="Lapidus A."/>
            <person name="Nolan M."/>
            <person name="Spring S."/>
            <person name="Yasawong M."/>
            <person name="Lucas S."/>
            <person name="Glavina Del Rio T."/>
            <person name="Tice H."/>
            <person name="Cheng J.F."/>
            <person name="Goodwin L."/>
            <person name="Tapia R."/>
            <person name="Pitluck S."/>
            <person name="Liolios K."/>
            <person name="Ivanova N."/>
            <person name="Mavromatis K."/>
            <person name="Mikhailova N."/>
            <person name="Pati A."/>
            <person name="Chen A."/>
            <person name="Palaniappan K."/>
            <person name="Brambilla E."/>
            <person name="Land M."/>
            <person name="Hauser L."/>
            <person name="Chang Y.J."/>
            <person name="Jeffries C.D."/>
            <person name="Brettin T."/>
            <person name="Detter J.C."/>
            <person name="Han C."/>
            <person name="Rohde M."/>
            <person name="Sikorski J."/>
            <person name="Woyke T."/>
            <person name="Bristow J."/>
            <person name="Eisen J.A."/>
            <person name="Markowitz V."/>
            <person name="Hugenholtz P."/>
            <person name="Kyrpides N.C."/>
            <person name="Klenk H.P."/>
        </authorList>
    </citation>
    <scope>NUCLEOTIDE SEQUENCE [LARGE SCALE GENOMIC DNA]</scope>
    <source>
        <strain evidence="8">DSM 17230 / JCM 13409 / AQ1.S1</strain>
    </source>
</reference>
<dbReference type="EMBL" id="CP002098">
    <property type="protein sequence ID" value="ADM27051.1"/>
    <property type="molecule type" value="Genomic_DNA"/>
</dbReference>
<organism evidence="7 8">
    <name type="scientific">Ignisphaera aggregans (strain DSM 17230 / JCM 13409 / AQ1.S1)</name>
    <dbReference type="NCBI Taxonomy" id="583356"/>
    <lineage>
        <taxon>Archaea</taxon>
        <taxon>Thermoproteota</taxon>
        <taxon>Thermoprotei</taxon>
        <taxon>Desulfurococcales</taxon>
        <taxon>Desulfurococcaceae</taxon>
        <taxon>Ignisphaera</taxon>
    </lineage>
</organism>
<accession>E0SQA1</accession>
<dbReference type="KEGG" id="iag:Igag_0202"/>
<dbReference type="EC" id="2.5.1.1" evidence="7"/>
<dbReference type="BioCyc" id="IAGG583356:GHAH-212-MONOMER"/>
<keyword evidence="4" id="KW-0479">Metal-binding</keyword>
<name>E0SQA1_IGNAA</name>
<dbReference type="PANTHER" id="PTHR12001">
    <property type="entry name" value="GERANYLGERANYL PYROPHOSPHATE SYNTHASE"/>
    <property type="match status" value="1"/>
</dbReference>
<dbReference type="GO" id="GO:0004161">
    <property type="term" value="F:dimethylallyltranstransferase activity"/>
    <property type="evidence" value="ECO:0007669"/>
    <property type="project" value="UniProtKB-EC"/>
</dbReference>
<dbReference type="InterPro" id="IPR008949">
    <property type="entry name" value="Isoprenoid_synthase_dom_sf"/>
</dbReference>
<evidence type="ECO:0000256" key="2">
    <source>
        <dbReference type="ARBA" id="ARBA00006706"/>
    </source>
</evidence>
<sequence>MLIYLAVAVETLVVKMSFIEYASRISKIVDEFIMNTIRGIPSTLYEAALHYLRAGGKRLRPLIVVLGARIVGGDEDIAIPGAASVEVLHTFTLVHDDIIDKDELRRGVPTVHKIWGSDMAIVAGDLLYAYSYRCLLRALERGVPVERVNKAIDILTDAAITVAEGQALDMLLPSMQNVSINDYIEMVKKKTAALFASSIAIGATLAGGDEKLTAILKESMINAGIAFQIRDDILGLIGDEKTLGKPIYSDLREGKMTLLVIYAYSKIDDESRARMKRVLGNRNATLEDLQDVANIIRNSGAIEYADSLAEEYALKAIRLSEEIESRDNEALQMFRDVIKFMVKRNY</sequence>
<protein>
    <submittedName>
        <fullName evidence="7">Dimethylallyltranstransferase</fullName>
        <ecNumber evidence="7">2.5.1.1</ecNumber>
    </submittedName>
</protein>
<dbReference type="Proteomes" id="UP000001304">
    <property type="component" value="Chromosome"/>
</dbReference>
<evidence type="ECO:0000313" key="8">
    <source>
        <dbReference type="Proteomes" id="UP000001304"/>
    </source>
</evidence>
<keyword evidence="3 6" id="KW-0808">Transferase</keyword>
<dbReference type="STRING" id="583356.Igag_0202"/>
<dbReference type="Pfam" id="PF00348">
    <property type="entry name" value="polyprenyl_synt"/>
    <property type="match status" value="1"/>
</dbReference>
<dbReference type="InterPro" id="IPR000092">
    <property type="entry name" value="Polyprenyl_synt"/>
</dbReference>
<dbReference type="GO" id="GO:0008299">
    <property type="term" value="P:isoprenoid biosynthetic process"/>
    <property type="evidence" value="ECO:0007669"/>
    <property type="project" value="InterPro"/>
</dbReference>
<dbReference type="SUPFAM" id="SSF48576">
    <property type="entry name" value="Terpenoid synthases"/>
    <property type="match status" value="1"/>
</dbReference>
<evidence type="ECO:0000256" key="5">
    <source>
        <dbReference type="ARBA" id="ARBA00022842"/>
    </source>
</evidence>
<dbReference type="GO" id="GO:0046872">
    <property type="term" value="F:metal ion binding"/>
    <property type="evidence" value="ECO:0007669"/>
    <property type="project" value="UniProtKB-KW"/>
</dbReference>
<evidence type="ECO:0000256" key="4">
    <source>
        <dbReference type="ARBA" id="ARBA00022723"/>
    </source>
</evidence>
<comment type="cofactor">
    <cofactor evidence="1">
        <name>Mg(2+)</name>
        <dbReference type="ChEBI" id="CHEBI:18420"/>
    </cofactor>
</comment>
<dbReference type="HOGENOM" id="CLU_014015_2_1_2"/>
<dbReference type="InterPro" id="IPR033749">
    <property type="entry name" value="Polyprenyl_synt_CS"/>
</dbReference>
<proteinExistence type="inferred from homology"/>
<comment type="similarity">
    <text evidence="2 6">Belongs to the FPP/GGPP synthase family.</text>
</comment>
<dbReference type="PROSITE" id="PS00723">
    <property type="entry name" value="POLYPRENYL_SYNTHASE_1"/>
    <property type="match status" value="1"/>
</dbReference>
<evidence type="ECO:0000256" key="6">
    <source>
        <dbReference type="RuleBase" id="RU004466"/>
    </source>
</evidence>
<dbReference type="SFLD" id="SFLDS00005">
    <property type="entry name" value="Isoprenoid_Synthase_Type_I"/>
    <property type="match status" value="1"/>
</dbReference>
<keyword evidence="8" id="KW-1185">Reference proteome</keyword>
<dbReference type="CDD" id="cd00685">
    <property type="entry name" value="Trans_IPPS_HT"/>
    <property type="match status" value="1"/>
</dbReference>
<evidence type="ECO:0000256" key="3">
    <source>
        <dbReference type="ARBA" id="ARBA00022679"/>
    </source>
</evidence>
<dbReference type="AlphaFoldDB" id="E0SQA1"/>
<evidence type="ECO:0000313" key="7">
    <source>
        <dbReference type="EMBL" id="ADM27051.1"/>
    </source>
</evidence>
<dbReference type="PANTHER" id="PTHR12001:SF85">
    <property type="entry name" value="SHORT CHAIN ISOPRENYL DIPHOSPHATE SYNTHASE"/>
    <property type="match status" value="1"/>
</dbReference>
<gene>
    <name evidence="7" type="ordered locus">Igag_0202</name>
</gene>
<dbReference type="Gene3D" id="1.10.600.10">
    <property type="entry name" value="Farnesyl Diphosphate Synthase"/>
    <property type="match status" value="1"/>
</dbReference>
<dbReference type="SFLD" id="SFLDG01017">
    <property type="entry name" value="Polyprenyl_Transferase_Like"/>
    <property type="match status" value="1"/>
</dbReference>